<sequence length="549" mass="57683">MKHRFTLSALLVLITSAVQAQNKIITPAQQPLVVGNAGLRHAALNASSPTAPWNGKVLSLDANGLMILVKDSAGSSGSTLWNVSGSHINYLPGNVGIGTATPLQRLHVNGDINLSSGSSYRINNQSFLSLKGNNNILVGPNLGGNLTTGASNIVIGINAGLSNTTGNDNVILGTQAGNNNTTGRANIFIGPLAGRDNTTGEINTYIGTGAGQQSNGNYNVAIGYLAGQFSTNNINMFIGFESGKGLSATVPNNGTGNTFIGYRSGLFNSSGFSNSSLGTNSGTNNTSGYRNVFLGTGSGSNNTTGFQNTFIGTNSNASVPNLSNATAIGYNAVVSQNNSFILGAAGTAVGINNNAPTARLHVTAGGTTATGVRLENLPTSTGTVYPLYVDANGNVMKASTAGARALAAGESNWERTAQDHLLNRNGGGVLIGSGFKTLPTGYQLYVSEGILTERVKVALKSTDEWRDHVFRDDYKLRSLNETEAFIKEHRHLPGVPSAEEMVKQGNDLHRTEAILLEKIEELTLYLIELNKKNEQLTQEVERLKLRPEK</sequence>
<dbReference type="Proteomes" id="UP000557307">
    <property type="component" value="Unassembled WGS sequence"/>
</dbReference>
<name>A0A840TSI6_9BACT</name>
<reference evidence="3 4" key="1">
    <citation type="submission" date="2020-08" db="EMBL/GenBank/DDBJ databases">
        <title>Genomic Encyclopedia of Type Strains, Phase IV (KMG-IV): sequencing the most valuable type-strain genomes for metagenomic binning, comparative biology and taxonomic classification.</title>
        <authorList>
            <person name="Goeker M."/>
        </authorList>
    </citation>
    <scope>NUCLEOTIDE SEQUENCE [LARGE SCALE GENOMIC DNA]</scope>
    <source>
        <strain evidence="3 4">DSM 105074</strain>
    </source>
</reference>
<feature type="signal peptide" evidence="2">
    <location>
        <begin position="1"/>
        <end position="20"/>
    </location>
</feature>
<accession>A0A840TSI6</accession>
<evidence type="ECO:0000313" key="3">
    <source>
        <dbReference type="EMBL" id="MBB5282938.1"/>
    </source>
</evidence>
<evidence type="ECO:0000313" key="4">
    <source>
        <dbReference type="Proteomes" id="UP000557307"/>
    </source>
</evidence>
<dbReference type="AlphaFoldDB" id="A0A840TSI6"/>
<organism evidence="3 4">
    <name type="scientific">Rhabdobacter roseus</name>
    <dbReference type="NCBI Taxonomy" id="1655419"/>
    <lineage>
        <taxon>Bacteria</taxon>
        <taxon>Pseudomonadati</taxon>
        <taxon>Bacteroidota</taxon>
        <taxon>Cytophagia</taxon>
        <taxon>Cytophagales</taxon>
        <taxon>Cytophagaceae</taxon>
        <taxon>Rhabdobacter</taxon>
    </lineage>
</organism>
<evidence type="ECO:0008006" key="5">
    <source>
        <dbReference type="Google" id="ProtNLM"/>
    </source>
</evidence>
<evidence type="ECO:0000256" key="1">
    <source>
        <dbReference type="SAM" id="Coils"/>
    </source>
</evidence>
<dbReference type="EMBL" id="JACHGF010000002">
    <property type="protein sequence ID" value="MBB5282938.1"/>
    <property type="molecule type" value="Genomic_DNA"/>
</dbReference>
<feature type="coiled-coil region" evidence="1">
    <location>
        <begin position="519"/>
        <end position="546"/>
    </location>
</feature>
<evidence type="ECO:0000256" key="2">
    <source>
        <dbReference type="SAM" id="SignalP"/>
    </source>
</evidence>
<dbReference type="RefSeq" id="WP_184171907.1">
    <property type="nucleotide sequence ID" value="NZ_JACHGF010000002.1"/>
</dbReference>
<keyword evidence="4" id="KW-1185">Reference proteome</keyword>
<keyword evidence="2" id="KW-0732">Signal</keyword>
<comment type="caution">
    <text evidence="3">The sequence shown here is derived from an EMBL/GenBank/DDBJ whole genome shotgun (WGS) entry which is preliminary data.</text>
</comment>
<protein>
    <recommendedName>
        <fullName evidence="5">TMF family protein</fullName>
    </recommendedName>
</protein>
<proteinExistence type="predicted"/>
<gene>
    <name evidence="3" type="ORF">HNQ92_001064</name>
</gene>
<keyword evidence="1" id="KW-0175">Coiled coil</keyword>
<feature type="chain" id="PRO_5032862592" description="TMF family protein" evidence="2">
    <location>
        <begin position="21"/>
        <end position="549"/>
    </location>
</feature>